<dbReference type="Pfam" id="PF09754">
    <property type="entry name" value="PAC2"/>
    <property type="match status" value="1"/>
</dbReference>
<accession>A0A1F2PAE1</accession>
<organism evidence="2 3">
    <name type="scientific">Candidatus Syntropharchaeum caldarium</name>
    <dbReference type="NCBI Taxonomy" id="1838285"/>
    <lineage>
        <taxon>Archaea</taxon>
        <taxon>Methanobacteriati</taxon>
        <taxon>Methanobacteriota</taxon>
        <taxon>Stenosarchaea group</taxon>
        <taxon>Methanomicrobia</taxon>
        <taxon>Methanosarcinales</taxon>
        <taxon>ANME-2 cluster</taxon>
        <taxon>Candidatus Syntropharchaeum</taxon>
    </lineage>
</organism>
<feature type="region of interest" description="Disordered" evidence="1">
    <location>
        <begin position="236"/>
        <end position="258"/>
    </location>
</feature>
<dbReference type="Gene3D" id="3.40.50.10900">
    <property type="entry name" value="PAC-like subunit"/>
    <property type="match status" value="1"/>
</dbReference>
<comment type="caution">
    <text evidence="2">The sequence shown here is derived from an EMBL/GenBank/DDBJ whole genome shotgun (WGS) entry which is preliminary data.</text>
</comment>
<gene>
    <name evidence="2" type="ORF">SCAL_000838</name>
</gene>
<dbReference type="PANTHER" id="PTHR35610:SF7">
    <property type="entry name" value="3-ISOPROPYLMALATE DEHYDRATASE"/>
    <property type="match status" value="1"/>
</dbReference>
<dbReference type="EMBL" id="LYOS01000002">
    <property type="protein sequence ID" value="OFV68198.1"/>
    <property type="molecule type" value="Genomic_DNA"/>
</dbReference>
<dbReference type="PATRIC" id="fig|1838285.3.peg.847"/>
<dbReference type="NCBIfam" id="TIGR00162">
    <property type="entry name" value="proteasome assembly chaperone family protein"/>
    <property type="match status" value="1"/>
</dbReference>
<dbReference type="Proteomes" id="UP000186940">
    <property type="component" value="Unassembled WGS sequence"/>
</dbReference>
<dbReference type="PANTHER" id="PTHR35610">
    <property type="entry name" value="3-ISOPROPYLMALATE DEHYDRATASE-RELATED"/>
    <property type="match status" value="1"/>
</dbReference>
<dbReference type="STRING" id="1838285.SCAL_000838"/>
<sequence>MKDVEVVTIKSIELKNPILIEGLPGVGHVGKLVAEYLIEELEAQKILEIYSPHFPPQVVVNPDGCVRMVKNEIFAYTSDDVELLILIGDHQSNTNEGHYLLTETFIDIAKQYNVKRIYTLGGYGIGQLVENPRVIGAVNDISLVEEMKSYGVEFSENEPGGGIIGVSGLMLAFGAMHGIEAVCLMGVTSGYLVDPRSAQAVLRILREILGIEIDMDALEKRGKEMETIVARLKEMEQMQGETEPGTTIAPEDALDYIR</sequence>
<dbReference type="InterPro" id="IPR004426">
    <property type="entry name" value="MJ1210-like"/>
</dbReference>
<evidence type="ECO:0000313" key="2">
    <source>
        <dbReference type="EMBL" id="OFV68198.1"/>
    </source>
</evidence>
<evidence type="ECO:0000256" key="1">
    <source>
        <dbReference type="SAM" id="MobiDB-lite"/>
    </source>
</evidence>
<dbReference type="SUPFAM" id="SSF159659">
    <property type="entry name" value="Cgl1923-like"/>
    <property type="match status" value="1"/>
</dbReference>
<evidence type="ECO:0000313" key="3">
    <source>
        <dbReference type="Proteomes" id="UP000186940"/>
    </source>
</evidence>
<dbReference type="InterPro" id="IPR038389">
    <property type="entry name" value="PSMG2_sf"/>
</dbReference>
<proteinExistence type="predicted"/>
<reference evidence="2" key="1">
    <citation type="submission" date="2016-05" db="EMBL/GenBank/DDBJ databases">
        <title>Microbial consortia oxidize butane by reversing methanogenesis.</title>
        <authorList>
            <person name="Laso-Perez R."/>
            <person name="Richter M."/>
            <person name="Wegener G."/>
            <person name="Musat F."/>
        </authorList>
    </citation>
    <scope>NUCLEOTIDE SEQUENCE [LARGE SCALE GENOMIC DNA]</scope>
    <source>
        <strain evidence="2">BOX2</strain>
    </source>
</reference>
<name>A0A1F2PAE1_9EURY</name>
<dbReference type="InterPro" id="IPR019151">
    <property type="entry name" value="Proteasome_assmbl_chaperone_2"/>
</dbReference>
<keyword evidence="3" id="KW-1185">Reference proteome</keyword>
<dbReference type="AlphaFoldDB" id="A0A1F2PAE1"/>
<protein>
    <submittedName>
        <fullName evidence="2">3-isopropylmalate dehydratase</fullName>
    </submittedName>
</protein>